<reference evidence="10 12" key="2">
    <citation type="journal article" date="2013" name="Nature">
        <title>Insights into bilaterian evolution from three spiralian genomes.</title>
        <authorList>
            <person name="Simakov O."/>
            <person name="Marletaz F."/>
            <person name="Cho S.J."/>
            <person name="Edsinger-Gonzales E."/>
            <person name="Havlak P."/>
            <person name="Hellsten U."/>
            <person name="Kuo D.H."/>
            <person name="Larsson T."/>
            <person name="Lv J."/>
            <person name="Arendt D."/>
            <person name="Savage R."/>
            <person name="Osoegawa K."/>
            <person name="de Jong P."/>
            <person name="Grimwood J."/>
            <person name="Chapman J.A."/>
            <person name="Shapiro H."/>
            <person name="Aerts A."/>
            <person name="Otillar R.P."/>
            <person name="Terry A.Y."/>
            <person name="Boore J.L."/>
            <person name="Grigoriev I.V."/>
            <person name="Lindberg D.R."/>
            <person name="Seaver E.C."/>
            <person name="Weisblat D.A."/>
            <person name="Putnam N.H."/>
            <person name="Rokhsar D.S."/>
        </authorList>
    </citation>
    <scope>NUCLEOTIDE SEQUENCE</scope>
    <source>
        <strain evidence="10 12">I ESC-2004</strain>
    </source>
</reference>
<dbReference type="GO" id="GO:0070180">
    <property type="term" value="F:large ribosomal subunit rRNA binding"/>
    <property type="evidence" value="ECO:0007669"/>
    <property type="project" value="TreeGrafter"/>
</dbReference>
<dbReference type="SUPFAM" id="SSF46906">
    <property type="entry name" value="Ribosomal protein L11, C-terminal domain"/>
    <property type="match status" value="1"/>
</dbReference>
<evidence type="ECO:0000259" key="9">
    <source>
        <dbReference type="Pfam" id="PF03946"/>
    </source>
</evidence>
<dbReference type="NCBIfam" id="TIGR01632">
    <property type="entry name" value="L11_bact"/>
    <property type="match status" value="1"/>
</dbReference>
<proteinExistence type="inferred from homology"/>
<keyword evidence="12" id="KW-1185">Reference proteome</keyword>
<evidence type="ECO:0000313" key="11">
    <source>
        <dbReference type="EnsemblMetazoa" id="CapteP169602"/>
    </source>
</evidence>
<evidence type="ECO:0000259" key="8">
    <source>
        <dbReference type="Pfam" id="PF00298"/>
    </source>
</evidence>
<keyword evidence="3 7" id="KW-0687">Ribonucleoprotein</keyword>
<feature type="domain" description="Large ribosomal subunit protein uL11 N-terminal" evidence="9">
    <location>
        <begin position="28"/>
        <end position="83"/>
    </location>
</feature>
<feature type="domain" description="Large ribosomal subunit protein uL11 C-terminal" evidence="8">
    <location>
        <begin position="89"/>
        <end position="158"/>
    </location>
</feature>
<dbReference type="OMA" id="CKQFNAK"/>
<dbReference type="Gene3D" id="1.10.10.250">
    <property type="entry name" value="Ribosomal protein L11, C-terminal domain"/>
    <property type="match status" value="1"/>
</dbReference>
<reference evidence="12" key="1">
    <citation type="submission" date="2012-12" db="EMBL/GenBank/DDBJ databases">
        <authorList>
            <person name="Hellsten U."/>
            <person name="Grimwood J."/>
            <person name="Chapman J.A."/>
            <person name="Shapiro H."/>
            <person name="Aerts A."/>
            <person name="Otillar R.P."/>
            <person name="Terry A.Y."/>
            <person name="Boore J.L."/>
            <person name="Simakov O."/>
            <person name="Marletaz F."/>
            <person name="Cho S.-J."/>
            <person name="Edsinger-Gonzales E."/>
            <person name="Havlak P."/>
            <person name="Kuo D.-H."/>
            <person name="Larsson T."/>
            <person name="Lv J."/>
            <person name="Arendt D."/>
            <person name="Savage R."/>
            <person name="Osoegawa K."/>
            <person name="de Jong P."/>
            <person name="Lindberg D.R."/>
            <person name="Seaver E.C."/>
            <person name="Weisblat D.A."/>
            <person name="Putnam N.H."/>
            <person name="Grigoriev I.V."/>
            <person name="Rokhsar D.S."/>
        </authorList>
    </citation>
    <scope>NUCLEOTIDE SEQUENCE</scope>
    <source>
        <strain evidence="12">I ESC-2004</strain>
    </source>
</reference>
<dbReference type="GO" id="GO:0005762">
    <property type="term" value="C:mitochondrial large ribosomal subunit"/>
    <property type="evidence" value="ECO:0007669"/>
    <property type="project" value="TreeGrafter"/>
</dbReference>
<evidence type="ECO:0000256" key="1">
    <source>
        <dbReference type="ARBA" id="ARBA00010537"/>
    </source>
</evidence>
<accession>R7UNJ0</accession>
<dbReference type="OrthoDB" id="1091498at2759"/>
<evidence type="ECO:0000256" key="5">
    <source>
        <dbReference type="ARBA" id="ARBA00040104"/>
    </source>
</evidence>
<dbReference type="InterPro" id="IPR000911">
    <property type="entry name" value="Ribosomal_uL11"/>
</dbReference>
<dbReference type="InterPro" id="IPR036796">
    <property type="entry name" value="Ribosomal_uL11_N_sf"/>
</dbReference>
<evidence type="ECO:0000256" key="7">
    <source>
        <dbReference type="RuleBase" id="RU003978"/>
    </source>
</evidence>
<gene>
    <name evidence="10" type="ORF">CAPTEDRAFT_169602</name>
</gene>
<dbReference type="FunFam" id="1.10.10.250:FF:000003">
    <property type="entry name" value="Mitochondrial ribosomal protein L11"/>
    <property type="match status" value="1"/>
</dbReference>
<sequence length="197" mass="21545">MASKGTKMVKAAKKGLSKVQHPPFLSAIIPAGRAMPAPPLGPQLGSRNIQIGQFCKDFNEKTKNVKEGTPLPTRINVNPDRSYNITFHSPPASWFLCKAAGIKKGAMKPSQEVAGKVTLKHIYEIAKIKSADPPFENVPMEIICKMIIGSAHSCGIEVVKELNAEQYGAFLEEREAIVTQQEEDLMEAKAAKMMRIS</sequence>
<dbReference type="STRING" id="283909.R7UNJ0"/>
<dbReference type="SUPFAM" id="SSF54747">
    <property type="entry name" value="Ribosomal L11/L12e N-terminal domain"/>
    <property type="match status" value="1"/>
</dbReference>
<dbReference type="PANTHER" id="PTHR11661:SF1">
    <property type="entry name" value="LARGE RIBOSOMAL SUBUNIT PROTEIN UL11M"/>
    <property type="match status" value="1"/>
</dbReference>
<evidence type="ECO:0000313" key="12">
    <source>
        <dbReference type="Proteomes" id="UP000014760"/>
    </source>
</evidence>
<dbReference type="Pfam" id="PF00298">
    <property type="entry name" value="Ribosomal_L11"/>
    <property type="match status" value="1"/>
</dbReference>
<dbReference type="AlphaFoldDB" id="R7UNJ0"/>
<dbReference type="SMART" id="SM00649">
    <property type="entry name" value="RL11"/>
    <property type="match status" value="1"/>
</dbReference>
<dbReference type="GO" id="GO:0006412">
    <property type="term" value="P:translation"/>
    <property type="evidence" value="ECO:0007669"/>
    <property type="project" value="InterPro"/>
</dbReference>
<dbReference type="Gene3D" id="3.30.1550.10">
    <property type="entry name" value="Ribosomal protein L11/L12, N-terminal domain"/>
    <property type="match status" value="1"/>
</dbReference>
<dbReference type="EMBL" id="AMQN01022141">
    <property type="status" value="NOT_ANNOTATED_CDS"/>
    <property type="molecule type" value="Genomic_DNA"/>
</dbReference>
<dbReference type="InterPro" id="IPR020783">
    <property type="entry name" value="Ribosomal_uL11_C"/>
</dbReference>
<dbReference type="InterPro" id="IPR006519">
    <property type="entry name" value="Ribosomal_uL11_bac-typ"/>
</dbReference>
<dbReference type="GO" id="GO:0003735">
    <property type="term" value="F:structural constituent of ribosome"/>
    <property type="evidence" value="ECO:0007669"/>
    <property type="project" value="InterPro"/>
</dbReference>
<evidence type="ECO:0000256" key="6">
    <source>
        <dbReference type="ARBA" id="ARBA00041455"/>
    </source>
</evidence>
<organism evidence="10">
    <name type="scientific">Capitella teleta</name>
    <name type="common">Polychaete worm</name>
    <dbReference type="NCBI Taxonomy" id="283909"/>
    <lineage>
        <taxon>Eukaryota</taxon>
        <taxon>Metazoa</taxon>
        <taxon>Spiralia</taxon>
        <taxon>Lophotrochozoa</taxon>
        <taxon>Annelida</taxon>
        <taxon>Polychaeta</taxon>
        <taxon>Sedentaria</taxon>
        <taxon>Scolecida</taxon>
        <taxon>Capitellidae</taxon>
        <taxon>Capitella</taxon>
    </lineage>
</organism>
<protein>
    <recommendedName>
        <fullName evidence="5">Large ribosomal subunit protein uL11m</fullName>
    </recommendedName>
    <alternativeName>
        <fullName evidence="6">39S ribosomal protein L11, mitochondrial</fullName>
    </alternativeName>
</protein>
<keyword evidence="2 7" id="KW-0689">Ribosomal protein</keyword>
<dbReference type="InterPro" id="IPR036769">
    <property type="entry name" value="Ribosomal_uL11_C_sf"/>
</dbReference>
<dbReference type="PANTHER" id="PTHR11661">
    <property type="entry name" value="60S RIBOSOMAL PROTEIN L12"/>
    <property type="match status" value="1"/>
</dbReference>
<dbReference type="FunCoup" id="R7UNJ0">
    <property type="interactions" value="850"/>
</dbReference>
<dbReference type="Pfam" id="PF03946">
    <property type="entry name" value="Ribosomal_L11_N"/>
    <property type="match status" value="1"/>
</dbReference>
<dbReference type="InterPro" id="IPR020784">
    <property type="entry name" value="Ribosomal_uL11_N"/>
</dbReference>
<dbReference type="EnsemblMetazoa" id="CapteT169602">
    <property type="protein sequence ID" value="CapteP169602"/>
    <property type="gene ID" value="CapteG169602"/>
</dbReference>
<name>R7UNJ0_CAPTE</name>
<dbReference type="HAMAP" id="MF_00736">
    <property type="entry name" value="Ribosomal_uL11"/>
    <property type="match status" value="1"/>
</dbReference>
<dbReference type="CDD" id="cd00349">
    <property type="entry name" value="Ribosomal_L11"/>
    <property type="match status" value="1"/>
</dbReference>
<dbReference type="EMBL" id="KB299693">
    <property type="protein sequence ID" value="ELU07658.1"/>
    <property type="molecule type" value="Genomic_DNA"/>
</dbReference>
<dbReference type="HOGENOM" id="CLU_074237_1_1_1"/>
<dbReference type="Proteomes" id="UP000014760">
    <property type="component" value="Unassembled WGS sequence"/>
</dbReference>
<reference evidence="11" key="3">
    <citation type="submission" date="2015-06" db="UniProtKB">
        <authorList>
            <consortium name="EnsemblMetazoa"/>
        </authorList>
    </citation>
    <scope>IDENTIFICATION</scope>
</reference>
<evidence type="ECO:0000256" key="4">
    <source>
        <dbReference type="ARBA" id="ARBA00038782"/>
    </source>
</evidence>
<comment type="subunit">
    <text evidence="4">Component of the mitochondrial ribosome large subunit (39S) which comprises a 16S rRNA and about 50 distinct proteins.</text>
</comment>
<evidence type="ECO:0000256" key="3">
    <source>
        <dbReference type="ARBA" id="ARBA00023274"/>
    </source>
</evidence>
<comment type="similarity">
    <text evidence="1 7">Belongs to the universal ribosomal protein uL11 family.</text>
</comment>
<evidence type="ECO:0000313" key="10">
    <source>
        <dbReference type="EMBL" id="ELU07658.1"/>
    </source>
</evidence>
<evidence type="ECO:0000256" key="2">
    <source>
        <dbReference type="ARBA" id="ARBA00022980"/>
    </source>
</evidence>